<dbReference type="AlphaFoldDB" id="A0AAX4JF03"/>
<reference evidence="1" key="1">
    <citation type="journal article" date="2024" name="BMC Genomics">
        <title>Functional annotation of a divergent genome using sequence and structure-based similarity.</title>
        <authorList>
            <person name="Svedberg D."/>
            <person name="Winiger R.R."/>
            <person name="Berg A."/>
            <person name="Sharma H."/>
            <person name="Tellgren-Roth C."/>
            <person name="Debrunner-Vossbrinck B.A."/>
            <person name="Vossbrinck C.R."/>
            <person name="Barandun J."/>
        </authorList>
    </citation>
    <scope>NUCLEOTIDE SEQUENCE</scope>
    <source>
        <strain evidence="1">Illinois isolate</strain>
    </source>
</reference>
<dbReference type="EMBL" id="CP142734">
    <property type="protein sequence ID" value="WUR04590.1"/>
    <property type="molecule type" value="Genomic_DNA"/>
</dbReference>
<dbReference type="RefSeq" id="XP_065330735.1">
    <property type="nucleotide sequence ID" value="XM_065474663.1"/>
</dbReference>
<dbReference type="GeneID" id="90542422"/>
<gene>
    <name evidence="1" type="ORF">VNE69_09143</name>
</gene>
<keyword evidence="2" id="KW-1185">Reference proteome</keyword>
<accession>A0AAX4JF03</accession>
<sequence>MYISIYIIYVYTIFITELNLNNEILVSDINRSKDIMRRLDKLIIKIKNEYEECQKCILLKKTYYSEEIKNEKKKIYKKMKIITDEYIKYKNEVWLPVINAREAFSKIRSENESEIKELKKIIDTEKKNSSKKQYVKEKEYVLEYNRKKESYEPIKQALIKARNEEIEMIKQNRRKRIIELKREFSEFVDTILIKE</sequence>
<dbReference type="Proteomes" id="UP001334084">
    <property type="component" value="Chromosome 9"/>
</dbReference>
<evidence type="ECO:0000313" key="1">
    <source>
        <dbReference type="EMBL" id="WUR04590.1"/>
    </source>
</evidence>
<proteinExistence type="predicted"/>
<organism evidence="1 2">
    <name type="scientific">Vairimorpha necatrix</name>
    <dbReference type="NCBI Taxonomy" id="6039"/>
    <lineage>
        <taxon>Eukaryota</taxon>
        <taxon>Fungi</taxon>
        <taxon>Fungi incertae sedis</taxon>
        <taxon>Microsporidia</taxon>
        <taxon>Nosematidae</taxon>
        <taxon>Vairimorpha</taxon>
    </lineage>
</organism>
<evidence type="ECO:0000313" key="2">
    <source>
        <dbReference type="Proteomes" id="UP001334084"/>
    </source>
</evidence>
<protein>
    <submittedName>
        <fullName evidence="1">Uncharacterized protein</fullName>
    </submittedName>
</protein>
<dbReference type="KEGG" id="vnx:VNE69_09143"/>
<name>A0AAX4JF03_9MICR</name>